<evidence type="ECO:0000256" key="8">
    <source>
        <dbReference type="ARBA" id="ARBA00022982"/>
    </source>
</evidence>
<evidence type="ECO:0000256" key="1">
    <source>
        <dbReference type="ARBA" id="ARBA00001970"/>
    </source>
</evidence>
<dbReference type="Gene3D" id="1.20.950.20">
    <property type="entry name" value="Transmembrane di-heme cytochromes, Chain C"/>
    <property type="match status" value="1"/>
</dbReference>
<name>A0A0D6Q9X9_KOMXY</name>
<dbReference type="EMBL" id="BANJ01000032">
    <property type="protein sequence ID" value="GAN99755.1"/>
    <property type="molecule type" value="Genomic_DNA"/>
</dbReference>
<accession>A0A0D6Q9X9</accession>
<organism evidence="15 16">
    <name type="scientific">Komagataeibacter xylinus NBRC 13693</name>
    <dbReference type="NCBI Taxonomy" id="1234668"/>
    <lineage>
        <taxon>Bacteria</taxon>
        <taxon>Pseudomonadati</taxon>
        <taxon>Pseudomonadota</taxon>
        <taxon>Alphaproteobacteria</taxon>
        <taxon>Acetobacterales</taxon>
        <taxon>Acetobacteraceae</taxon>
        <taxon>Komagataeibacter</taxon>
    </lineage>
</organism>
<dbReference type="AlphaFoldDB" id="A0A0D6Q9X9"/>
<keyword evidence="3" id="KW-0813">Transport</keyword>
<dbReference type="SUPFAM" id="SSF81342">
    <property type="entry name" value="Transmembrane di-heme cytochromes"/>
    <property type="match status" value="1"/>
</dbReference>
<dbReference type="GO" id="GO:0009055">
    <property type="term" value="F:electron transfer activity"/>
    <property type="evidence" value="ECO:0007669"/>
    <property type="project" value="InterPro"/>
</dbReference>
<dbReference type="InterPro" id="IPR052168">
    <property type="entry name" value="Cytochrome_b561_oxidase"/>
</dbReference>
<evidence type="ECO:0000256" key="11">
    <source>
        <dbReference type="ARBA" id="ARBA00023136"/>
    </source>
</evidence>
<keyword evidence="5" id="KW-0349">Heme</keyword>
<dbReference type="Pfam" id="PF01292">
    <property type="entry name" value="Ni_hydr_CYTB"/>
    <property type="match status" value="1"/>
</dbReference>
<keyword evidence="8" id="KW-0249">Electron transport</keyword>
<evidence type="ECO:0000256" key="9">
    <source>
        <dbReference type="ARBA" id="ARBA00022989"/>
    </source>
</evidence>
<dbReference type="InterPro" id="IPR011577">
    <property type="entry name" value="Cyt_b561_bac/Ni-Hgenase"/>
</dbReference>
<evidence type="ECO:0000256" key="2">
    <source>
        <dbReference type="ARBA" id="ARBA00004651"/>
    </source>
</evidence>
<evidence type="ECO:0000256" key="4">
    <source>
        <dbReference type="ARBA" id="ARBA00022475"/>
    </source>
</evidence>
<feature type="transmembrane region" description="Helical" evidence="13">
    <location>
        <begin position="157"/>
        <end position="177"/>
    </location>
</feature>
<keyword evidence="9 13" id="KW-1133">Transmembrane helix</keyword>
<dbReference type="InterPro" id="IPR016174">
    <property type="entry name" value="Di-haem_cyt_TM"/>
</dbReference>
<evidence type="ECO:0000259" key="14">
    <source>
        <dbReference type="Pfam" id="PF01292"/>
    </source>
</evidence>
<evidence type="ECO:0000256" key="10">
    <source>
        <dbReference type="ARBA" id="ARBA00023004"/>
    </source>
</evidence>
<dbReference type="GO" id="GO:0046872">
    <property type="term" value="F:metal ion binding"/>
    <property type="evidence" value="ECO:0007669"/>
    <property type="project" value="UniProtKB-KW"/>
</dbReference>
<keyword evidence="11 13" id="KW-0472">Membrane</keyword>
<comment type="similarity">
    <text evidence="12">Belongs to the cytochrome b561 family.</text>
</comment>
<evidence type="ECO:0000256" key="12">
    <source>
        <dbReference type="ARBA" id="ARBA00037975"/>
    </source>
</evidence>
<feature type="domain" description="Cytochrome b561 bacterial/Ni-hydrogenase" evidence="14">
    <location>
        <begin position="17"/>
        <end position="188"/>
    </location>
</feature>
<evidence type="ECO:0000256" key="5">
    <source>
        <dbReference type="ARBA" id="ARBA00022617"/>
    </source>
</evidence>
<dbReference type="PANTHER" id="PTHR30529">
    <property type="entry name" value="CYTOCHROME B561"/>
    <property type="match status" value="1"/>
</dbReference>
<sequence>MGAMAAYSSIPSSRPTRYSWETRWLHWITAVLVVEQFAVGQLAWHLMARTAPLRAFLVVTHTSLGVLLAAVFVTRMTWAMTGGRAIRFPVVTFQDRVARSVHRLLYLLLGGEIVFGYMARWSTGRPVIAFGVPINSPFPELLGGTHSFFSSLHHWNAWLLFGLACFHAGAGFHHLLVRRDRVFQRMLP</sequence>
<keyword evidence="7" id="KW-0479">Metal-binding</keyword>
<dbReference type="GO" id="GO:0022904">
    <property type="term" value="P:respiratory electron transport chain"/>
    <property type="evidence" value="ECO:0007669"/>
    <property type="project" value="InterPro"/>
</dbReference>
<evidence type="ECO:0000256" key="6">
    <source>
        <dbReference type="ARBA" id="ARBA00022692"/>
    </source>
</evidence>
<gene>
    <name evidence="15" type="ORF">Gxy13693_032_015</name>
</gene>
<feature type="transmembrane region" description="Helical" evidence="13">
    <location>
        <begin position="104"/>
        <end position="123"/>
    </location>
</feature>
<evidence type="ECO:0000256" key="7">
    <source>
        <dbReference type="ARBA" id="ARBA00022723"/>
    </source>
</evidence>
<proteinExistence type="inferred from homology"/>
<keyword evidence="6 13" id="KW-0812">Transmembrane</keyword>
<evidence type="ECO:0000313" key="16">
    <source>
        <dbReference type="Proteomes" id="UP000032683"/>
    </source>
</evidence>
<dbReference type="GO" id="GO:0020037">
    <property type="term" value="F:heme binding"/>
    <property type="evidence" value="ECO:0007669"/>
    <property type="project" value="TreeGrafter"/>
</dbReference>
<comment type="subcellular location">
    <subcellularLocation>
        <location evidence="2">Cell membrane</location>
        <topology evidence="2">Multi-pass membrane protein</topology>
    </subcellularLocation>
</comment>
<evidence type="ECO:0000313" key="15">
    <source>
        <dbReference type="EMBL" id="GAN99755.1"/>
    </source>
</evidence>
<reference evidence="15 16" key="1">
    <citation type="submission" date="2012-11" db="EMBL/GenBank/DDBJ databases">
        <title>Whole genome sequence of Gluconacetobacter xylinus NBRC 13693.</title>
        <authorList>
            <person name="Azuma Y."/>
            <person name="Higashiura N."/>
            <person name="Hirakawa H."/>
            <person name="Matsushita K."/>
        </authorList>
    </citation>
    <scope>NUCLEOTIDE SEQUENCE [LARGE SCALE GENOMIC DNA]</scope>
    <source>
        <strain evidence="15 16">NBRC 13693</strain>
    </source>
</reference>
<feature type="transmembrane region" description="Helical" evidence="13">
    <location>
        <begin position="24"/>
        <end position="47"/>
    </location>
</feature>
<dbReference type="PANTHER" id="PTHR30529:SF1">
    <property type="entry name" value="CYTOCHROME B561 HOMOLOG 2"/>
    <property type="match status" value="1"/>
</dbReference>
<feature type="transmembrane region" description="Helical" evidence="13">
    <location>
        <begin position="53"/>
        <end position="74"/>
    </location>
</feature>
<evidence type="ECO:0000256" key="3">
    <source>
        <dbReference type="ARBA" id="ARBA00022448"/>
    </source>
</evidence>
<evidence type="ECO:0000256" key="13">
    <source>
        <dbReference type="SAM" id="Phobius"/>
    </source>
</evidence>
<keyword evidence="10" id="KW-0408">Iron</keyword>
<dbReference type="GO" id="GO:0005886">
    <property type="term" value="C:plasma membrane"/>
    <property type="evidence" value="ECO:0007669"/>
    <property type="project" value="UniProtKB-SubCell"/>
</dbReference>
<dbReference type="Proteomes" id="UP000032683">
    <property type="component" value="Unassembled WGS sequence"/>
</dbReference>
<protein>
    <submittedName>
        <fullName evidence="15">Cytochrome b561</fullName>
    </submittedName>
</protein>
<comment type="caution">
    <text evidence="15">The sequence shown here is derived from an EMBL/GenBank/DDBJ whole genome shotgun (WGS) entry which is preliminary data.</text>
</comment>
<comment type="cofactor">
    <cofactor evidence="1">
        <name>heme b</name>
        <dbReference type="ChEBI" id="CHEBI:60344"/>
    </cofactor>
</comment>
<keyword evidence="4" id="KW-1003">Cell membrane</keyword>